<accession>A0ABW3E5P2</accession>
<reference evidence="2" key="1">
    <citation type="journal article" date="2019" name="Int. J. Syst. Evol. Microbiol.">
        <title>The Global Catalogue of Microorganisms (GCM) 10K type strain sequencing project: providing services to taxonomists for standard genome sequencing and annotation.</title>
        <authorList>
            <consortium name="The Broad Institute Genomics Platform"/>
            <consortium name="The Broad Institute Genome Sequencing Center for Infectious Disease"/>
            <person name="Wu L."/>
            <person name="Ma J."/>
        </authorList>
    </citation>
    <scope>NUCLEOTIDE SEQUENCE [LARGE SCALE GENOMIC DNA]</scope>
    <source>
        <strain evidence="2">CCUG 62974</strain>
    </source>
</reference>
<comment type="caution">
    <text evidence="1">The sequence shown here is derived from an EMBL/GenBank/DDBJ whole genome shotgun (WGS) entry which is preliminary data.</text>
</comment>
<name>A0ABW3E5P2_9ACTN</name>
<evidence type="ECO:0000313" key="2">
    <source>
        <dbReference type="Proteomes" id="UP001597024"/>
    </source>
</evidence>
<feature type="non-terminal residue" evidence="1">
    <location>
        <position position="102"/>
    </location>
</feature>
<dbReference type="EMBL" id="JBHTHX010002399">
    <property type="protein sequence ID" value="MFD0890376.1"/>
    <property type="molecule type" value="Genomic_DNA"/>
</dbReference>
<proteinExistence type="predicted"/>
<evidence type="ECO:0008006" key="3">
    <source>
        <dbReference type="Google" id="ProtNLM"/>
    </source>
</evidence>
<evidence type="ECO:0000313" key="1">
    <source>
        <dbReference type="EMBL" id="MFD0890376.1"/>
    </source>
</evidence>
<organism evidence="1 2">
    <name type="scientific">Streptosporangium algeriense</name>
    <dbReference type="NCBI Taxonomy" id="1682748"/>
    <lineage>
        <taxon>Bacteria</taxon>
        <taxon>Bacillati</taxon>
        <taxon>Actinomycetota</taxon>
        <taxon>Actinomycetes</taxon>
        <taxon>Streptosporangiales</taxon>
        <taxon>Streptosporangiaceae</taxon>
        <taxon>Streptosporangium</taxon>
    </lineage>
</organism>
<dbReference type="Gene3D" id="3.40.50.970">
    <property type="match status" value="1"/>
</dbReference>
<dbReference type="Proteomes" id="UP001597024">
    <property type="component" value="Unassembled WGS sequence"/>
</dbReference>
<protein>
    <recommendedName>
        <fullName evidence="3">Indolepyruvate ferredoxin oxidoreductase</fullName>
    </recommendedName>
</protein>
<gene>
    <name evidence="1" type="ORF">ACFQ08_38030</name>
</gene>
<sequence>MTISAETRATAPDDRYALEEGQVFMTGTQALVRVILDQMRADRAAGLETGAMVSGYPGSPLGGFDLELSRSRRHAEPLDVVHRPGQNEELGATAVWGSQLAP</sequence>
<keyword evidence="2" id="KW-1185">Reference proteome</keyword>